<dbReference type="GO" id="GO:0005769">
    <property type="term" value="C:early endosome"/>
    <property type="evidence" value="ECO:0007669"/>
    <property type="project" value="TreeGrafter"/>
</dbReference>
<accession>A0A7E6FJN1</accession>
<evidence type="ECO:0000256" key="1">
    <source>
        <dbReference type="SAM" id="MobiDB-lite"/>
    </source>
</evidence>
<feature type="region of interest" description="Disordered" evidence="1">
    <location>
        <begin position="428"/>
        <end position="477"/>
    </location>
</feature>
<proteinExistence type="predicted"/>
<dbReference type="GO" id="GO:0045022">
    <property type="term" value="P:early endosome to late endosome transport"/>
    <property type="evidence" value="ECO:0007669"/>
    <property type="project" value="TreeGrafter"/>
</dbReference>
<dbReference type="GO" id="GO:0000149">
    <property type="term" value="F:SNARE binding"/>
    <property type="evidence" value="ECO:0007669"/>
    <property type="project" value="TreeGrafter"/>
</dbReference>
<feature type="domain" description="VPS9" evidence="2">
    <location>
        <begin position="277"/>
        <end position="428"/>
    </location>
</feature>
<dbReference type="Proteomes" id="UP000515154">
    <property type="component" value="Linkage group LG20"/>
</dbReference>
<gene>
    <name evidence="4" type="primary">LOC115222475</name>
</gene>
<dbReference type="Pfam" id="PF02204">
    <property type="entry name" value="VPS9"/>
    <property type="match status" value="1"/>
</dbReference>
<protein>
    <recommendedName>
        <fullName evidence="2">VPS9 domain-containing protein</fullName>
    </recommendedName>
</protein>
<dbReference type="GO" id="GO:0097422">
    <property type="term" value="C:tubular endosome"/>
    <property type="evidence" value="ECO:0007669"/>
    <property type="project" value="TreeGrafter"/>
</dbReference>
<dbReference type="GO" id="GO:0005770">
    <property type="term" value="C:late endosome"/>
    <property type="evidence" value="ECO:0007669"/>
    <property type="project" value="TreeGrafter"/>
</dbReference>
<keyword evidence="3" id="KW-1185">Reference proteome</keyword>
<dbReference type="InterPro" id="IPR003123">
    <property type="entry name" value="VPS9"/>
</dbReference>
<organism evidence="3 4">
    <name type="scientific">Octopus sinensis</name>
    <name type="common">East Asian common octopus</name>
    <dbReference type="NCBI Taxonomy" id="2607531"/>
    <lineage>
        <taxon>Eukaryota</taxon>
        <taxon>Metazoa</taxon>
        <taxon>Spiralia</taxon>
        <taxon>Lophotrochozoa</taxon>
        <taxon>Mollusca</taxon>
        <taxon>Cephalopoda</taxon>
        <taxon>Coleoidea</taxon>
        <taxon>Octopodiformes</taxon>
        <taxon>Octopoda</taxon>
        <taxon>Incirrata</taxon>
        <taxon>Octopodidae</taxon>
        <taxon>Octopus</taxon>
    </lineage>
</organism>
<name>A0A7E6FJN1_9MOLL</name>
<dbReference type="PANTHER" id="PTHR24170:SF1">
    <property type="entry name" value="DOMAIN PROTEIN, PUTATIVE (AFU_ORTHOLOGUE AFUA_1G09870)-RELATED"/>
    <property type="match status" value="1"/>
</dbReference>
<reference evidence="4" key="1">
    <citation type="submission" date="2025-08" db="UniProtKB">
        <authorList>
            <consortium name="RefSeq"/>
        </authorList>
    </citation>
    <scope>IDENTIFICATION</scope>
</reference>
<dbReference type="GO" id="GO:0005085">
    <property type="term" value="F:guanyl-nucleotide exchange factor activity"/>
    <property type="evidence" value="ECO:0007669"/>
    <property type="project" value="TreeGrafter"/>
</dbReference>
<evidence type="ECO:0000313" key="3">
    <source>
        <dbReference type="Proteomes" id="UP000515154"/>
    </source>
</evidence>
<dbReference type="InterPro" id="IPR051248">
    <property type="entry name" value="UPF0507/Ank_repeat_27"/>
</dbReference>
<sequence>MKFDFNYIFTAEYFYVAIKMAADVDELDINPVYQALQTNFLSQFEEAQEKCYVICIPQSSSLTGVNINSKFIKSHLLKPSPFFKGQYYTSCSKGKIVYLEKNELYLEGFFGGSRTKILNEEIGYNKIYKPYKILVLDKPLDPTLKPAKNGNKSRNSNLFMPKPTAEECCQWLLSFPEFEPILNDLDIRIRMFNTNYMVLPCYLENTATHLSELAEETVTDVYDYYTEYIKPQKCCACAPRLIQNDIRFLSVLNSSIESYILENVYDTVFPVIRQHHVEADQALLTRCIELSAGNNLQIGIAQQFDCDLPEACNILQMLDSLKTPLEKLISVKSCMDSISSGISQHTEKSRLFHKRANPSICITSDDLIPLLVKVLIKAQCPHLQSNIFYMDVFNWSAASKDKDNISYCLVTLKAAVIYMKEQIMTTSRPLSDPTPTIQHTHKSQSEAMGARMKYSESSSGVTSLNTHLERRRPPKSLDETMDNITRRLREISNEEAPVKNKRTSSIFGPYSKKISITSTELVPTKTSTNTSKSVKKPDLGDFLSNLQDDVFCETCG</sequence>
<evidence type="ECO:0000259" key="2">
    <source>
        <dbReference type="PROSITE" id="PS51205"/>
    </source>
</evidence>
<feature type="compositionally biased region" description="Polar residues" evidence="1">
    <location>
        <begin position="455"/>
        <end position="466"/>
    </location>
</feature>
<dbReference type="Gene3D" id="1.20.1050.80">
    <property type="entry name" value="VPS9 domain"/>
    <property type="match status" value="1"/>
</dbReference>
<dbReference type="SUPFAM" id="SSF109993">
    <property type="entry name" value="VPS9 domain"/>
    <property type="match status" value="1"/>
</dbReference>
<dbReference type="InterPro" id="IPR037191">
    <property type="entry name" value="VPS9_dom_sf"/>
</dbReference>
<evidence type="ECO:0000313" key="4">
    <source>
        <dbReference type="RefSeq" id="XP_036367585.1"/>
    </source>
</evidence>
<dbReference type="GO" id="GO:0030133">
    <property type="term" value="C:transport vesicle"/>
    <property type="evidence" value="ECO:0007669"/>
    <property type="project" value="TreeGrafter"/>
</dbReference>
<feature type="compositionally biased region" description="Polar residues" evidence="1">
    <location>
        <begin position="428"/>
        <end position="438"/>
    </location>
</feature>
<dbReference type="AlphaFoldDB" id="A0A7E6FJN1"/>
<dbReference type="PANTHER" id="PTHR24170">
    <property type="entry name" value="ANKYRIN REPEAT DOMAIN-CONTAINING PROTEIN 27"/>
    <property type="match status" value="1"/>
</dbReference>
<dbReference type="PROSITE" id="PS51205">
    <property type="entry name" value="VPS9"/>
    <property type="match status" value="1"/>
</dbReference>
<dbReference type="RefSeq" id="XP_036367585.1">
    <property type="nucleotide sequence ID" value="XM_036511692.1"/>
</dbReference>
<dbReference type="GO" id="GO:0005886">
    <property type="term" value="C:plasma membrane"/>
    <property type="evidence" value="ECO:0007669"/>
    <property type="project" value="TreeGrafter"/>
</dbReference>